<feature type="non-terminal residue" evidence="1">
    <location>
        <position position="74"/>
    </location>
</feature>
<sequence length="74" mass="8128">MATRYVAGLENQSAGKGSGDIVTSECNQCDQCCEVIGVKWDLLDMFRAEGPDADFIKKHWTPVNYVVAGIIKPH</sequence>
<accession>A0A0F9API6</accession>
<evidence type="ECO:0000313" key="1">
    <source>
        <dbReference type="EMBL" id="KKL03542.1"/>
    </source>
</evidence>
<proteinExistence type="predicted"/>
<comment type="caution">
    <text evidence="1">The sequence shown here is derived from an EMBL/GenBank/DDBJ whole genome shotgun (WGS) entry which is preliminary data.</text>
</comment>
<dbReference type="EMBL" id="LAZR01044887">
    <property type="protein sequence ID" value="KKL03542.1"/>
    <property type="molecule type" value="Genomic_DNA"/>
</dbReference>
<protein>
    <submittedName>
        <fullName evidence="1">Uncharacterized protein</fullName>
    </submittedName>
</protein>
<gene>
    <name evidence="1" type="ORF">LCGC14_2625100</name>
</gene>
<dbReference type="AlphaFoldDB" id="A0A0F9API6"/>
<organism evidence="1">
    <name type="scientific">marine sediment metagenome</name>
    <dbReference type="NCBI Taxonomy" id="412755"/>
    <lineage>
        <taxon>unclassified sequences</taxon>
        <taxon>metagenomes</taxon>
        <taxon>ecological metagenomes</taxon>
    </lineage>
</organism>
<name>A0A0F9API6_9ZZZZ</name>
<reference evidence="1" key="1">
    <citation type="journal article" date="2015" name="Nature">
        <title>Complex archaea that bridge the gap between prokaryotes and eukaryotes.</title>
        <authorList>
            <person name="Spang A."/>
            <person name="Saw J.H."/>
            <person name="Jorgensen S.L."/>
            <person name="Zaremba-Niedzwiedzka K."/>
            <person name="Martijn J."/>
            <person name="Lind A.E."/>
            <person name="van Eijk R."/>
            <person name="Schleper C."/>
            <person name="Guy L."/>
            <person name="Ettema T.J."/>
        </authorList>
    </citation>
    <scope>NUCLEOTIDE SEQUENCE</scope>
</reference>